<comment type="caution">
    <text evidence="8">The sequence shown here is derived from an EMBL/GenBank/DDBJ whole genome shotgun (WGS) entry which is preliminary data.</text>
</comment>
<evidence type="ECO:0000256" key="4">
    <source>
        <dbReference type="ARBA" id="ARBA00022900"/>
    </source>
</evidence>
<dbReference type="EMBL" id="VSWD01000007">
    <property type="protein sequence ID" value="KAK3098083.1"/>
    <property type="molecule type" value="Genomic_DNA"/>
</dbReference>
<dbReference type="Gene3D" id="1.50.10.20">
    <property type="match status" value="1"/>
</dbReference>
<keyword evidence="9" id="KW-1185">Reference proteome</keyword>
<proteinExistence type="inferred from homology"/>
<dbReference type="InterPro" id="IPR047565">
    <property type="entry name" value="Alpha-macroglob_thiol-ester_cl"/>
</dbReference>
<dbReference type="InterPro" id="IPR011626">
    <property type="entry name" value="Alpha-macroglobulin_TED"/>
</dbReference>
<evidence type="ECO:0000256" key="3">
    <source>
        <dbReference type="ARBA" id="ARBA00022729"/>
    </source>
</evidence>
<protein>
    <recommendedName>
        <fullName evidence="7">Alpha-2-macroglobulin domain-containing protein</fullName>
    </recommendedName>
</protein>
<dbReference type="PANTHER" id="PTHR11412">
    <property type="entry name" value="MACROGLOBULIN / COMPLEMENT"/>
    <property type="match status" value="1"/>
</dbReference>
<dbReference type="Gene3D" id="2.60.40.10">
    <property type="entry name" value="Immunoglobulins"/>
    <property type="match status" value="1"/>
</dbReference>
<dbReference type="InterPro" id="IPR014756">
    <property type="entry name" value="Ig_E-set"/>
</dbReference>
<dbReference type="Pfam" id="PF00207">
    <property type="entry name" value="A2M"/>
    <property type="match status" value="1"/>
</dbReference>
<evidence type="ECO:0000259" key="7">
    <source>
        <dbReference type="SMART" id="SM01360"/>
    </source>
</evidence>
<dbReference type="InterPro" id="IPR050473">
    <property type="entry name" value="A2M/Complement_sys"/>
</dbReference>
<comment type="similarity">
    <text evidence="1">Belongs to the protease inhibitor I39 (alpha-2-macroglobulin) family.</text>
</comment>
<keyword evidence="5" id="KW-0882">Thioester bond</keyword>
<dbReference type="SUPFAM" id="SSF48239">
    <property type="entry name" value="Terpenoid cyclases/Protein prenyltransferases"/>
    <property type="match status" value="1"/>
</dbReference>
<dbReference type="PANTHER" id="PTHR11412:SF136">
    <property type="entry name" value="CD109 ANTIGEN"/>
    <property type="match status" value="1"/>
</dbReference>
<gene>
    <name evidence="8" type="ORF">FSP39_015956</name>
</gene>
<evidence type="ECO:0000256" key="1">
    <source>
        <dbReference type="ARBA" id="ARBA00010952"/>
    </source>
</evidence>
<dbReference type="InterPro" id="IPR019742">
    <property type="entry name" value="MacrogloblnA2_CS"/>
</dbReference>
<evidence type="ECO:0000256" key="5">
    <source>
        <dbReference type="ARBA" id="ARBA00022966"/>
    </source>
</evidence>
<keyword evidence="2" id="KW-0646">Protease inhibitor</keyword>
<dbReference type="SMART" id="SM01360">
    <property type="entry name" value="A2M"/>
    <property type="match status" value="1"/>
</dbReference>
<evidence type="ECO:0000313" key="9">
    <source>
        <dbReference type="Proteomes" id="UP001186944"/>
    </source>
</evidence>
<sequence length="504" mass="56039">ANGTEMIKSEVPDSITSWVATAFSINKQTGLGVSHKDAEQINVFRPFFININLPFSVIHGEQVVLQVNVFNYMDSDQSVIVTLEQNSEFSNIIENGDGTTSLTSKTVTETIQVQSGGSVSAFFPIVPEVIGKIDISVKAQTSMAADAVKRQLRVEPEGVPKEYNVPVVIDTSNSIQIHHTVPIEFPPSLVQGSERIHVFAIGDFMGPSVKGLDQLITLPTGCGEQTMIGFAPDVFVYDYLKSSGQLTEDVADKALEFMDRGYQRELKFQHNDGSFSVWGPDDVAGSTWLTSFVLKSFHQAKDKIQIDDEVLLKAQNWIIRHQDYYSGFFSEERSVRHNSLQGGVDKTVSLTAFVTIALVESRDVAKSTSSVDRAIQKATQYLERQMQFLDDPYDIAISSYALLLTGSQRASEGITKLEKDASKPVVKTQVISGSSPNVRADPVDIETSAYVMLYYTKNKEYIKGQNILKWILKQRNANGGFSSTQVKMQENYNTKTPWFHDSHR</sequence>
<dbReference type="InterPro" id="IPR008930">
    <property type="entry name" value="Terpenoid_cyclase/PrenylTrfase"/>
</dbReference>
<name>A0AA89BVV2_PINIB</name>
<feature type="domain" description="Alpha-2-macroglobulin" evidence="7">
    <location>
        <begin position="2"/>
        <end position="83"/>
    </location>
</feature>
<dbReference type="Pfam" id="PF07678">
    <property type="entry name" value="TED_complement"/>
    <property type="match status" value="1"/>
</dbReference>
<keyword evidence="4" id="KW-0722">Serine protease inhibitor</keyword>
<keyword evidence="3" id="KW-0732">Signal</keyword>
<feature type="non-terminal residue" evidence="8">
    <location>
        <position position="1"/>
    </location>
</feature>
<dbReference type="Proteomes" id="UP001186944">
    <property type="component" value="Unassembled WGS sequence"/>
</dbReference>
<dbReference type="GO" id="GO:0005615">
    <property type="term" value="C:extracellular space"/>
    <property type="evidence" value="ECO:0007669"/>
    <property type="project" value="InterPro"/>
</dbReference>
<evidence type="ECO:0000256" key="2">
    <source>
        <dbReference type="ARBA" id="ARBA00022690"/>
    </source>
</evidence>
<dbReference type="SUPFAM" id="SSF81296">
    <property type="entry name" value="E set domains"/>
    <property type="match status" value="1"/>
</dbReference>
<reference evidence="8" key="1">
    <citation type="submission" date="2019-08" db="EMBL/GenBank/DDBJ databases">
        <title>The improved chromosome-level genome for the pearl oyster Pinctada fucata martensii using PacBio sequencing and Hi-C.</title>
        <authorList>
            <person name="Zheng Z."/>
        </authorList>
    </citation>
    <scope>NUCLEOTIDE SEQUENCE</scope>
    <source>
        <strain evidence="8">ZZ-2019</strain>
        <tissue evidence="8">Adductor muscle</tissue>
    </source>
</reference>
<dbReference type="GO" id="GO:0004867">
    <property type="term" value="F:serine-type endopeptidase inhibitor activity"/>
    <property type="evidence" value="ECO:0007669"/>
    <property type="project" value="UniProtKB-KW"/>
</dbReference>
<dbReference type="InterPro" id="IPR013783">
    <property type="entry name" value="Ig-like_fold"/>
</dbReference>
<evidence type="ECO:0000313" key="8">
    <source>
        <dbReference type="EMBL" id="KAK3098083.1"/>
    </source>
</evidence>
<dbReference type="AlphaFoldDB" id="A0AA89BVV2"/>
<dbReference type="SMART" id="SM01419">
    <property type="entry name" value="Thiol-ester_cl"/>
    <property type="match status" value="1"/>
</dbReference>
<dbReference type="Gene3D" id="2.20.130.20">
    <property type="match status" value="1"/>
</dbReference>
<keyword evidence="6" id="KW-1015">Disulfide bond</keyword>
<accession>A0AA89BVV2</accession>
<organism evidence="8 9">
    <name type="scientific">Pinctada imbricata</name>
    <name type="common">Atlantic pearl-oyster</name>
    <name type="synonym">Pinctada martensii</name>
    <dbReference type="NCBI Taxonomy" id="66713"/>
    <lineage>
        <taxon>Eukaryota</taxon>
        <taxon>Metazoa</taxon>
        <taxon>Spiralia</taxon>
        <taxon>Lophotrochozoa</taxon>
        <taxon>Mollusca</taxon>
        <taxon>Bivalvia</taxon>
        <taxon>Autobranchia</taxon>
        <taxon>Pteriomorphia</taxon>
        <taxon>Pterioida</taxon>
        <taxon>Pterioidea</taxon>
        <taxon>Pteriidae</taxon>
        <taxon>Pinctada</taxon>
    </lineage>
</organism>
<dbReference type="PROSITE" id="PS00477">
    <property type="entry name" value="ALPHA_2_MACROGLOBULIN"/>
    <property type="match status" value="1"/>
</dbReference>
<dbReference type="InterPro" id="IPR001599">
    <property type="entry name" value="Macroglobln_a2"/>
</dbReference>
<evidence type="ECO:0000256" key="6">
    <source>
        <dbReference type="ARBA" id="ARBA00023157"/>
    </source>
</evidence>